<evidence type="ECO:0000313" key="2">
    <source>
        <dbReference type="Proteomes" id="UP000760860"/>
    </source>
</evidence>
<accession>A0A8T1HYS0</accession>
<protein>
    <submittedName>
        <fullName evidence="1">Uncharacterized protein</fullName>
    </submittedName>
</protein>
<dbReference type="AlphaFoldDB" id="A0A8T1HYS0"/>
<dbReference type="EMBL" id="RCMV01000508">
    <property type="protein sequence ID" value="KAG3216122.1"/>
    <property type="molecule type" value="Genomic_DNA"/>
</dbReference>
<sequence>MNYEKLTQIFQVSKSHIFHASTLYKWHSLCAAGLQDFIVIQALQELSVLVSRSDLWLPAALSQWTFDALEGKLFSAAHLAGRLAPLRASAKRSGGAHNLTRTTEYSISRLNATQKWNTCMVVGLYSGLRFKMLLRIFKTAPYISRFKRNYGFPGREAPRRQCCR</sequence>
<dbReference type="VEuPathDB" id="FungiDB:PC110_g14480"/>
<dbReference type="Proteomes" id="UP000760860">
    <property type="component" value="Unassembled WGS sequence"/>
</dbReference>
<organism evidence="1 2">
    <name type="scientific">Phytophthora cactorum</name>
    <dbReference type="NCBI Taxonomy" id="29920"/>
    <lineage>
        <taxon>Eukaryota</taxon>
        <taxon>Sar</taxon>
        <taxon>Stramenopiles</taxon>
        <taxon>Oomycota</taxon>
        <taxon>Peronosporomycetes</taxon>
        <taxon>Peronosporales</taxon>
        <taxon>Peronosporaceae</taxon>
        <taxon>Phytophthora</taxon>
    </lineage>
</organism>
<reference evidence="1" key="1">
    <citation type="submission" date="2018-05" db="EMBL/GenBank/DDBJ databases">
        <title>Effector identification in a new, highly contiguous assembly of the strawberry crown rot pathogen Phytophthora cactorum.</title>
        <authorList>
            <person name="Armitage A.D."/>
            <person name="Nellist C.F."/>
            <person name="Bates H."/>
            <person name="Vickerstaff R.J."/>
            <person name="Harrison R.J."/>
        </authorList>
    </citation>
    <scope>NUCLEOTIDE SEQUENCE</scope>
    <source>
        <strain evidence="1">P421</strain>
    </source>
</reference>
<name>A0A8T1HYS0_9STRA</name>
<proteinExistence type="predicted"/>
<evidence type="ECO:0000313" key="1">
    <source>
        <dbReference type="EMBL" id="KAG3216122.1"/>
    </source>
</evidence>
<comment type="caution">
    <text evidence="1">The sequence shown here is derived from an EMBL/GenBank/DDBJ whole genome shotgun (WGS) entry which is preliminary data.</text>
</comment>
<gene>
    <name evidence="1" type="ORF">PC129_g13014</name>
</gene>